<proteinExistence type="predicted"/>
<dbReference type="SMART" id="SM00225">
    <property type="entry name" value="BTB"/>
    <property type="match status" value="1"/>
</dbReference>
<dbReference type="AlphaFoldDB" id="A0A8H6YJF4"/>
<dbReference type="Pfam" id="PF00651">
    <property type="entry name" value="BTB"/>
    <property type="match status" value="1"/>
</dbReference>
<dbReference type="SUPFAM" id="SSF54695">
    <property type="entry name" value="POZ domain"/>
    <property type="match status" value="1"/>
</dbReference>
<evidence type="ECO:0000313" key="2">
    <source>
        <dbReference type="EMBL" id="KAF7362313.1"/>
    </source>
</evidence>
<dbReference type="PROSITE" id="PS50097">
    <property type="entry name" value="BTB"/>
    <property type="match status" value="1"/>
</dbReference>
<accession>A0A8H6YJF4</accession>
<evidence type="ECO:0000259" key="1">
    <source>
        <dbReference type="PROSITE" id="PS50097"/>
    </source>
</evidence>
<reference evidence="2" key="1">
    <citation type="submission" date="2020-05" db="EMBL/GenBank/DDBJ databases">
        <title>Mycena genomes resolve the evolution of fungal bioluminescence.</title>
        <authorList>
            <person name="Tsai I.J."/>
        </authorList>
    </citation>
    <scope>NUCLEOTIDE SEQUENCE</scope>
    <source>
        <strain evidence="2">CCC161011</strain>
    </source>
</reference>
<dbReference type="EMBL" id="JACAZI010000004">
    <property type="protein sequence ID" value="KAF7362313.1"/>
    <property type="molecule type" value="Genomic_DNA"/>
</dbReference>
<comment type="caution">
    <text evidence="2">The sequence shown here is derived from an EMBL/GenBank/DDBJ whole genome shotgun (WGS) entry which is preliminary data.</text>
</comment>
<organism evidence="2 3">
    <name type="scientific">Mycena venus</name>
    <dbReference type="NCBI Taxonomy" id="2733690"/>
    <lineage>
        <taxon>Eukaryota</taxon>
        <taxon>Fungi</taxon>
        <taxon>Dikarya</taxon>
        <taxon>Basidiomycota</taxon>
        <taxon>Agaricomycotina</taxon>
        <taxon>Agaricomycetes</taxon>
        <taxon>Agaricomycetidae</taxon>
        <taxon>Agaricales</taxon>
        <taxon>Marasmiineae</taxon>
        <taxon>Mycenaceae</taxon>
        <taxon>Mycena</taxon>
    </lineage>
</organism>
<evidence type="ECO:0000313" key="3">
    <source>
        <dbReference type="Proteomes" id="UP000620124"/>
    </source>
</evidence>
<sequence length="254" mass="29002">MVGVRTIGSDHRLSDLIRLTLFLSLEAKPIIMRSEIWYDDGSVVLQAQQLQFRVHWAVLAQHSPFFREMRGLPQPPDQPSVEGCPIVELSDDVVDVEFLLKALYTPTFLCQTALPLQAIAALIRVGRKYEFRELFDLAVARLTFEYPATLDEYDKLFINWRYTPTRIVPHDGLQFDIISLARENNIVSVLPLCILSCGSVGTRRLTGWYPERGWNFGFSHTNRPASMPLSPRKNYASSGKARVCTWMVLLLETE</sequence>
<feature type="domain" description="BTB" evidence="1">
    <location>
        <begin position="41"/>
        <end position="105"/>
    </location>
</feature>
<name>A0A8H6YJF4_9AGAR</name>
<dbReference type="OrthoDB" id="3249359at2759"/>
<keyword evidence="3" id="KW-1185">Reference proteome</keyword>
<dbReference type="InterPro" id="IPR011333">
    <property type="entry name" value="SKP1/BTB/POZ_sf"/>
</dbReference>
<dbReference type="Gene3D" id="3.30.710.10">
    <property type="entry name" value="Potassium Channel Kv1.1, Chain A"/>
    <property type="match status" value="1"/>
</dbReference>
<protein>
    <submittedName>
        <fullName evidence="2">BTB domain-containing protein</fullName>
    </submittedName>
</protein>
<dbReference type="CDD" id="cd18186">
    <property type="entry name" value="BTB_POZ_ZBTB_KLHL-like"/>
    <property type="match status" value="1"/>
</dbReference>
<dbReference type="Proteomes" id="UP000620124">
    <property type="component" value="Unassembled WGS sequence"/>
</dbReference>
<gene>
    <name evidence="2" type="ORF">MVEN_00577900</name>
</gene>
<dbReference type="InterPro" id="IPR000210">
    <property type="entry name" value="BTB/POZ_dom"/>
</dbReference>